<dbReference type="AlphaFoldDB" id="A0A8T2PIH2"/>
<feature type="non-terminal residue" evidence="2">
    <location>
        <position position="1"/>
    </location>
</feature>
<evidence type="ECO:0000313" key="2">
    <source>
        <dbReference type="EMBL" id="KAG9349422.1"/>
    </source>
</evidence>
<dbReference type="OrthoDB" id="1683831at2759"/>
<dbReference type="PANTHER" id="PTHR46464">
    <property type="entry name" value="ANK_REP_REGION DOMAIN-CONTAINING PROTEIN"/>
    <property type="match status" value="1"/>
</dbReference>
<dbReference type="Proteomes" id="UP000824540">
    <property type="component" value="Unassembled WGS sequence"/>
</dbReference>
<reference evidence="2" key="1">
    <citation type="thesis" date="2021" institute="BYU ScholarsArchive" country="Provo, UT, USA">
        <title>Applications of and Algorithms for Genome Assembly and Genomic Analyses with an Emphasis on Marine Teleosts.</title>
        <authorList>
            <person name="Pickett B.D."/>
        </authorList>
    </citation>
    <scope>NUCLEOTIDE SEQUENCE</scope>
    <source>
        <strain evidence="2">HI-2016</strain>
    </source>
</reference>
<keyword evidence="3" id="KW-1185">Reference proteome</keyword>
<accession>A0A8T2PIH2</accession>
<dbReference type="PANTHER" id="PTHR46464:SF1">
    <property type="entry name" value="ANKYRIN AND ARMADILLO REPEAT-CONTAINING PROTEIN"/>
    <property type="match status" value="1"/>
</dbReference>
<organism evidence="2 3">
    <name type="scientific">Albula glossodonta</name>
    <name type="common">roundjaw bonefish</name>
    <dbReference type="NCBI Taxonomy" id="121402"/>
    <lineage>
        <taxon>Eukaryota</taxon>
        <taxon>Metazoa</taxon>
        <taxon>Chordata</taxon>
        <taxon>Craniata</taxon>
        <taxon>Vertebrata</taxon>
        <taxon>Euteleostomi</taxon>
        <taxon>Actinopterygii</taxon>
        <taxon>Neopterygii</taxon>
        <taxon>Teleostei</taxon>
        <taxon>Albuliformes</taxon>
        <taxon>Albulidae</taxon>
        <taxon>Albula</taxon>
    </lineage>
</organism>
<feature type="compositionally biased region" description="Polar residues" evidence="1">
    <location>
        <begin position="144"/>
        <end position="155"/>
    </location>
</feature>
<evidence type="ECO:0000313" key="3">
    <source>
        <dbReference type="Proteomes" id="UP000824540"/>
    </source>
</evidence>
<feature type="region of interest" description="Disordered" evidence="1">
    <location>
        <begin position="65"/>
        <end position="155"/>
    </location>
</feature>
<gene>
    <name evidence="2" type="ORF">JZ751_027865</name>
</gene>
<name>A0A8T2PIH2_9TELE</name>
<dbReference type="InterPro" id="IPR043379">
    <property type="entry name" value="ANKAR"/>
</dbReference>
<protein>
    <submittedName>
        <fullName evidence="2">Uncharacterized protein</fullName>
    </submittedName>
</protein>
<evidence type="ECO:0000256" key="1">
    <source>
        <dbReference type="SAM" id="MobiDB-lite"/>
    </source>
</evidence>
<sequence length="155" mass="17174">VRISCACALGYLSYNRNAHRLLLVKCRNTPIIYDLLKEHLIEDAKISQIFTSDFKRQKLVGLPSLSLEVNGGPPVHQNSKGSRSVSSAALGVTESRKKRVRSESAPPLRPRPGTSTSNPKVRLEELPQWSLHSDKGSGPHGTVSYVQRNQQDSFK</sequence>
<dbReference type="EMBL" id="JAFBMS010000009">
    <property type="protein sequence ID" value="KAG9349422.1"/>
    <property type="molecule type" value="Genomic_DNA"/>
</dbReference>
<feature type="compositionally biased region" description="Polar residues" evidence="1">
    <location>
        <begin position="76"/>
        <end position="87"/>
    </location>
</feature>
<comment type="caution">
    <text evidence="2">The sequence shown here is derived from an EMBL/GenBank/DDBJ whole genome shotgun (WGS) entry which is preliminary data.</text>
</comment>
<proteinExistence type="predicted"/>